<reference evidence="12" key="1">
    <citation type="submission" date="2017-04" db="EMBL/GenBank/DDBJ databases">
        <authorList>
            <person name="Varghese N."/>
            <person name="Submissions S."/>
        </authorList>
    </citation>
    <scope>NUCLEOTIDE SEQUENCE [LARGE SCALE GENOMIC DNA]</scope>
    <source>
        <strain evidence="12">Dd16</strain>
    </source>
</reference>
<dbReference type="EC" id="2.1.3.2" evidence="8"/>
<dbReference type="InterPro" id="IPR006130">
    <property type="entry name" value="Asp/Orn_carbamoylTrfase"/>
</dbReference>
<comment type="pathway">
    <text evidence="2 8">Pyrimidine metabolism; UMP biosynthesis via de novo pathway; (S)-dihydroorotate from bicarbonate: step 2/3.</text>
</comment>
<dbReference type="GO" id="GO:0044205">
    <property type="term" value="P:'de novo' UMP biosynthetic process"/>
    <property type="evidence" value="ECO:0007669"/>
    <property type="project" value="UniProtKB-UniRule"/>
</dbReference>
<accession>A0A1X7H1J9</accession>
<dbReference type="GO" id="GO:0004070">
    <property type="term" value="F:aspartate carbamoyltransferase activity"/>
    <property type="evidence" value="ECO:0007669"/>
    <property type="project" value="UniProtKB-UniRule"/>
</dbReference>
<keyword evidence="5 8" id="KW-0665">Pyrimidine biosynthesis</keyword>
<dbReference type="EMBL" id="LT840185">
    <property type="protein sequence ID" value="SMF78239.1"/>
    <property type="molecule type" value="Genomic_DNA"/>
</dbReference>
<dbReference type="AlphaFoldDB" id="A0A1X7H1J9"/>
<evidence type="ECO:0000313" key="11">
    <source>
        <dbReference type="EMBL" id="SMF78239.1"/>
    </source>
</evidence>
<evidence type="ECO:0000259" key="10">
    <source>
        <dbReference type="Pfam" id="PF02729"/>
    </source>
</evidence>
<dbReference type="Proteomes" id="UP000192934">
    <property type="component" value="Chromosome I"/>
</dbReference>
<feature type="binding site" evidence="8">
    <location>
        <position position="265"/>
    </location>
    <ligand>
        <name>carbamoyl phosphate</name>
        <dbReference type="ChEBI" id="CHEBI:58228"/>
    </ligand>
</feature>
<dbReference type="GO" id="GO:0016597">
    <property type="term" value="F:amino acid binding"/>
    <property type="evidence" value="ECO:0007669"/>
    <property type="project" value="InterPro"/>
</dbReference>
<comment type="catalytic activity">
    <reaction evidence="7 8">
        <text>carbamoyl phosphate + L-aspartate = N-carbamoyl-L-aspartate + phosphate + H(+)</text>
        <dbReference type="Rhea" id="RHEA:20013"/>
        <dbReference type="ChEBI" id="CHEBI:15378"/>
        <dbReference type="ChEBI" id="CHEBI:29991"/>
        <dbReference type="ChEBI" id="CHEBI:32814"/>
        <dbReference type="ChEBI" id="CHEBI:43474"/>
        <dbReference type="ChEBI" id="CHEBI:58228"/>
        <dbReference type="EC" id="2.1.3.2"/>
    </reaction>
</comment>
<feature type="binding site" evidence="8">
    <location>
        <position position="109"/>
    </location>
    <ligand>
        <name>carbamoyl phosphate</name>
        <dbReference type="ChEBI" id="CHEBI:58228"/>
    </ligand>
</feature>
<evidence type="ECO:0000313" key="12">
    <source>
        <dbReference type="Proteomes" id="UP000192934"/>
    </source>
</evidence>
<evidence type="ECO:0000256" key="7">
    <source>
        <dbReference type="ARBA" id="ARBA00048859"/>
    </source>
</evidence>
<keyword evidence="4 8" id="KW-0808">Transferase</keyword>
<protein>
    <recommendedName>
        <fullName evidence="8">Aspartate carbamoyltransferase</fullName>
        <ecNumber evidence="8">2.1.3.2</ecNumber>
    </recommendedName>
    <alternativeName>
        <fullName evidence="8">Aspartate transcarbamylase</fullName>
        <shortName evidence="8">ATCase</shortName>
    </alternativeName>
</protein>
<dbReference type="Pfam" id="PF02729">
    <property type="entry name" value="OTCace_N"/>
    <property type="match status" value="1"/>
</dbReference>
<name>A0A1X7H1J9_9SPHN</name>
<feature type="domain" description="Aspartate/ornithine carbamoyltransferase Asp/Orn-binding" evidence="9">
    <location>
        <begin position="156"/>
        <end position="302"/>
    </location>
</feature>
<evidence type="ECO:0000256" key="8">
    <source>
        <dbReference type="HAMAP-Rule" id="MF_00001"/>
    </source>
</evidence>
<evidence type="ECO:0000256" key="6">
    <source>
        <dbReference type="ARBA" id="ARBA00043884"/>
    </source>
</evidence>
<dbReference type="PANTHER" id="PTHR45753">
    <property type="entry name" value="ORNITHINE CARBAMOYLTRANSFERASE, MITOCHONDRIAL"/>
    <property type="match status" value="1"/>
</dbReference>
<comment type="function">
    <text evidence="1">Reversibly catalyzes the transfer of the carbamoyl group from carbamoyl phosphate (CP) to the N(epsilon) atom of ornithine (ORN) to produce L-citrulline.</text>
</comment>
<feature type="binding site" evidence="8">
    <location>
        <position position="59"/>
    </location>
    <ligand>
        <name>carbamoyl phosphate</name>
        <dbReference type="ChEBI" id="CHEBI:58228"/>
    </ligand>
</feature>
<dbReference type="STRING" id="941907.SAMN06295910_2688"/>
<dbReference type="PRINTS" id="PR00101">
    <property type="entry name" value="ATCASE"/>
</dbReference>
<evidence type="ECO:0000256" key="2">
    <source>
        <dbReference type="ARBA" id="ARBA00004852"/>
    </source>
</evidence>
<comment type="subunit">
    <text evidence="8">Heterododecamer (2C3:3R2) of six catalytic PyrB chains organized as two trimers (C3), and six regulatory PyrI chains organized as three dimers (R2).</text>
</comment>
<dbReference type="PRINTS" id="PR00100">
    <property type="entry name" value="AOTCASE"/>
</dbReference>
<feature type="binding site" evidence="8">
    <location>
        <position position="170"/>
    </location>
    <ligand>
        <name>L-aspartate</name>
        <dbReference type="ChEBI" id="CHEBI:29991"/>
    </ligand>
</feature>
<evidence type="ECO:0000256" key="5">
    <source>
        <dbReference type="ARBA" id="ARBA00022975"/>
    </source>
</evidence>
<dbReference type="GO" id="GO:0006520">
    <property type="term" value="P:amino acid metabolic process"/>
    <property type="evidence" value="ECO:0007669"/>
    <property type="project" value="InterPro"/>
</dbReference>
<dbReference type="InterPro" id="IPR006131">
    <property type="entry name" value="Asp_carbamoyltransf_Asp/Orn-bd"/>
</dbReference>
<gene>
    <name evidence="8" type="primary">pyrB</name>
    <name evidence="11" type="ORF">SAMN06295910_2688</name>
</gene>
<feature type="binding site" evidence="8">
    <location>
        <position position="140"/>
    </location>
    <ligand>
        <name>carbamoyl phosphate</name>
        <dbReference type="ChEBI" id="CHEBI:58228"/>
    </ligand>
</feature>
<dbReference type="SUPFAM" id="SSF53671">
    <property type="entry name" value="Aspartate/ornithine carbamoyltransferase"/>
    <property type="match status" value="1"/>
</dbReference>
<dbReference type="PANTHER" id="PTHR45753:SF6">
    <property type="entry name" value="ASPARTATE CARBAMOYLTRANSFERASE"/>
    <property type="match status" value="1"/>
</dbReference>
<organism evidence="11 12">
    <name type="scientific">Allosphingosinicella indica</name>
    <dbReference type="NCBI Taxonomy" id="941907"/>
    <lineage>
        <taxon>Bacteria</taxon>
        <taxon>Pseudomonadati</taxon>
        <taxon>Pseudomonadota</taxon>
        <taxon>Alphaproteobacteria</taxon>
        <taxon>Sphingomonadales</taxon>
        <taxon>Sphingomonadaceae</taxon>
        <taxon>Allosphingosinicella</taxon>
    </lineage>
</organism>
<proteinExistence type="inferred from homology"/>
<feature type="domain" description="Aspartate/ornithine carbamoyltransferase carbamoyl-P binding" evidence="10">
    <location>
        <begin position="7"/>
        <end position="149"/>
    </location>
</feature>
<dbReference type="GO" id="GO:0005829">
    <property type="term" value="C:cytosol"/>
    <property type="evidence" value="ECO:0007669"/>
    <property type="project" value="TreeGrafter"/>
</dbReference>
<dbReference type="InterPro" id="IPR006132">
    <property type="entry name" value="Asp/Orn_carbamoyltranf_P-bd"/>
</dbReference>
<dbReference type="GO" id="GO:0006207">
    <property type="term" value="P:'de novo' pyrimidine nucleobase biosynthetic process"/>
    <property type="evidence" value="ECO:0007669"/>
    <property type="project" value="InterPro"/>
</dbReference>
<dbReference type="InterPro" id="IPR002082">
    <property type="entry name" value="Asp_carbamoyltransf"/>
</dbReference>
<dbReference type="PROSITE" id="PS00097">
    <property type="entry name" value="CARBAMOYLTRANSFERASE"/>
    <property type="match status" value="1"/>
</dbReference>
<dbReference type="InterPro" id="IPR036901">
    <property type="entry name" value="Asp/Orn_carbamoylTrfase_sf"/>
</dbReference>
<dbReference type="Gene3D" id="3.40.50.1370">
    <property type="entry name" value="Aspartate/ornithine carbamoyltransferase"/>
    <property type="match status" value="2"/>
</dbReference>
<dbReference type="OrthoDB" id="9774690at2"/>
<dbReference type="NCBIfam" id="TIGR00670">
    <property type="entry name" value="asp_carb_tr"/>
    <property type="match status" value="1"/>
</dbReference>
<comment type="function">
    <text evidence="6 8">Catalyzes the condensation of carbamoyl phosphate and aspartate to form carbamoyl aspartate and inorganic phosphate, the committed step in the de novo pyrimidine nucleotide biosynthesis pathway.</text>
</comment>
<comment type="similarity">
    <text evidence="3 8">Belongs to the aspartate/ornithine carbamoyltransferase superfamily. ATCase family.</text>
</comment>
<dbReference type="UniPathway" id="UPA00070">
    <property type="reaction ID" value="UER00116"/>
</dbReference>
<keyword evidence="12" id="KW-1185">Reference proteome</keyword>
<feature type="binding site" evidence="8">
    <location>
        <position position="223"/>
    </location>
    <ligand>
        <name>L-aspartate</name>
        <dbReference type="ChEBI" id="CHEBI:29991"/>
    </ligand>
</feature>
<evidence type="ECO:0000256" key="4">
    <source>
        <dbReference type="ARBA" id="ARBA00022679"/>
    </source>
</evidence>
<feature type="binding site" evidence="8">
    <location>
        <position position="87"/>
    </location>
    <ligand>
        <name>L-aspartate</name>
        <dbReference type="ChEBI" id="CHEBI:29991"/>
    </ligand>
</feature>
<dbReference type="NCBIfam" id="NF002032">
    <property type="entry name" value="PRK00856.1"/>
    <property type="match status" value="1"/>
</dbReference>
<evidence type="ECO:0000256" key="1">
    <source>
        <dbReference type="ARBA" id="ARBA00003822"/>
    </source>
</evidence>
<dbReference type="HAMAP" id="MF_00001">
    <property type="entry name" value="Asp_carb_tr"/>
    <property type="match status" value="1"/>
</dbReference>
<feature type="binding site" evidence="8">
    <location>
        <position position="264"/>
    </location>
    <ligand>
        <name>carbamoyl phosphate</name>
        <dbReference type="ChEBI" id="CHEBI:58228"/>
    </ligand>
</feature>
<feature type="binding site" evidence="8">
    <location>
        <position position="60"/>
    </location>
    <ligand>
        <name>carbamoyl phosphate</name>
        <dbReference type="ChEBI" id="CHEBI:58228"/>
    </ligand>
</feature>
<feature type="binding site" evidence="8">
    <location>
        <position position="137"/>
    </location>
    <ligand>
        <name>carbamoyl phosphate</name>
        <dbReference type="ChEBI" id="CHEBI:58228"/>
    </ligand>
</feature>
<sequence>MPAYRHRHLLGIEGLSAADLTLILDEAEQWVSFNRGLRKQDDRLAGLTQINAFFENSTRTLFSFEIAGKRLGAQVANFHVAASSVKKGESLADTALTLNAMRPDVMVIRHEANGAAADVAAVMDCPVINAGDGTGEHPTQALLDALAIRRRLGKIEGVKVAICGDIRHSRVAGSNLKSLPLLGAEVRVVGPPSLLPDRLPEGVEGFTDFDQGIAGADIVMMLRVQRERMAAALSDSLGDYHALYGLTRERLEAANPSAMVMHPGPMNRGVEIDGALADDPQKSLIVEQVELGVAVRMACLDLLTRERRGVTA</sequence>
<dbReference type="Pfam" id="PF00185">
    <property type="entry name" value="OTCace"/>
    <property type="match status" value="1"/>
</dbReference>
<evidence type="ECO:0000256" key="3">
    <source>
        <dbReference type="ARBA" id="ARBA00008896"/>
    </source>
</evidence>
<evidence type="ECO:0000259" key="9">
    <source>
        <dbReference type="Pfam" id="PF00185"/>
    </source>
</evidence>